<dbReference type="SUPFAM" id="SSF48208">
    <property type="entry name" value="Six-hairpin glycosidases"/>
    <property type="match status" value="1"/>
</dbReference>
<comment type="caution">
    <text evidence="4">The sequence shown here is derived from an EMBL/GenBank/DDBJ whole genome shotgun (WGS) entry which is preliminary data.</text>
</comment>
<keyword evidence="1" id="KW-0378">Hydrolase</keyword>
<evidence type="ECO:0000313" key="4">
    <source>
        <dbReference type="EMBL" id="MBP1475378.1"/>
    </source>
</evidence>
<protein>
    <recommendedName>
        <fullName evidence="6">Trehalase</fullName>
    </recommendedName>
</protein>
<dbReference type="PROSITE" id="PS00928">
    <property type="entry name" value="TREHALASE_2"/>
    <property type="match status" value="1"/>
</dbReference>
<evidence type="ECO:0000256" key="1">
    <source>
        <dbReference type="ARBA" id="ARBA00022801"/>
    </source>
</evidence>
<proteinExistence type="predicted"/>
<gene>
    <name evidence="4" type="ORF">J7I44_13780</name>
</gene>
<evidence type="ECO:0008006" key="6">
    <source>
        <dbReference type="Google" id="ProtNLM"/>
    </source>
</evidence>
<evidence type="ECO:0000256" key="3">
    <source>
        <dbReference type="SAM" id="SignalP"/>
    </source>
</evidence>
<sequence>MQTRPRILSLLGATALVLSTAASAATPSPAKTQAYIHKAWDTLTRSLDDCSALHDPKMDARPVLYLPADLDKPAGIDDIAKRCKVEVRTLPRRIGQLGDLMPSKLPAEGLLYLPRPYVVPGGQFNEMYGWDSYFIQLGLLADQRDDLARDMTDNMLFEVEHYGGVLNANRTYYLTRSQPPFLSRMVSDVLAAPKAFKDEAERHAWLARAYPLVVANYHIWTRPEHRAGDTGLARYFDLGQGPVPEMHGSEYYRGVIAWVLAHPAKDPGYLVKASEHPDAAEMAKLKTGSCDIQASTVCAGAWASGYRLSADYYLGDRAMRESGFDTNFHFGPYGGTTHHYAGVGLNSLLYRYERDLHDLALQLGKVSEAQQWADAAATRKAAMDKYLWNDQRGLFMDYDFTRGKASEQPYVTTFWPLWAGLASKAQAAALDRHLAVFERKGGLSMDDLSSGAQWDEPFGWAPTNWLAISGLDAYGFHRDAQRLARKFMGTVETGFAHDGTIREKYNMVKGNADVRITAGYTTNVIGFGWTNAVYLKLHQLLQGMPAQAPAPARSTQAPAVH</sequence>
<keyword evidence="3" id="KW-0732">Signal</keyword>
<dbReference type="RefSeq" id="WP_209621973.1">
    <property type="nucleotide sequence ID" value="NZ_JAGJRS010000028.1"/>
</dbReference>
<keyword evidence="5" id="KW-1185">Reference proteome</keyword>
<feature type="chain" id="PRO_5045643561" description="Trehalase" evidence="3">
    <location>
        <begin position="25"/>
        <end position="561"/>
    </location>
</feature>
<evidence type="ECO:0000313" key="5">
    <source>
        <dbReference type="Proteomes" id="UP000823790"/>
    </source>
</evidence>
<keyword evidence="2" id="KW-0326">Glycosidase</keyword>
<dbReference type="PANTHER" id="PTHR23403:SF6">
    <property type="entry name" value="CYTOSOLIC NEUTRAL TREHALASE-RELATED"/>
    <property type="match status" value="1"/>
</dbReference>
<dbReference type="InterPro" id="IPR008928">
    <property type="entry name" value="6-hairpin_glycosidase_sf"/>
</dbReference>
<evidence type="ECO:0000256" key="2">
    <source>
        <dbReference type="ARBA" id="ARBA00023295"/>
    </source>
</evidence>
<feature type="signal peptide" evidence="3">
    <location>
        <begin position="1"/>
        <end position="24"/>
    </location>
</feature>
<dbReference type="Pfam" id="PF01204">
    <property type="entry name" value="Trehalase"/>
    <property type="match status" value="2"/>
</dbReference>
<dbReference type="InterPro" id="IPR001661">
    <property type="entry name" value="Glyco_hydro_37"/>
</dbReference>
<dbReference type="Proteomes" id="UP000823790">
    <property type="component" value="Unassembled WGS sequence"/>
</dbReference>
<dbReference type="PRINTS" id="PR00744">
    <property type="entry name" value="GLHYDRLASE37"/>
</dbReference>
<dbReference type="InterPro" id="IPR018232">
    <property type="entry name" value="Glyco_hydro_37_CS"/>
</dbReference>
<dbReference type="PANTHER" id="PTHR23403">
    <property type="entry name" value="TREHALASE"/>
    <property type="match status" value="1"/>
</dbReference>
<name>A0ABS4DR08_9GAMM</name>
<dbReference type="InterPro" id="IPR012341">
    <property type="entry name" value="6hp_glycosidase-like_sf"/>
</dbReference>
<accession>A0ABS4DR08</accession>
<dbReference type="Gene3D" id="1.50.10.10">
    <property type="match status" value="1"/>
</dbReference>
<dbReference type="EMBL" id="JAGJRS010000028">
    <property type="protein sequence ID" value="MBP1475378.1"/>
    <property type="molecule type" value="Genomic_DNA"/>
</dbReference>
<organism evidence="4 5">
    <name type="scientific">Frateuria flava</name>
    <dbReference type="NCBI Taxonomy" id="2821489"/>
    <lineage>
        <taxon>Bacteria</taxon>
        <taxon>Pseudomonadati</taxon>
        <taxon>Pseudomonadota</taxon>
        <taxon>Gammaproteobacteria</taxon>
        <taxon>Lysobacterales</taxon>
        <taxon>Rhodanobacteraceae</taxon>
        <taxon>Frateuria</taxon>
    </lineage>
</organism>
<reference evidence="4 5" key="1">
    <citation type="submission" date="2021-04" db="EMBL/GenBank/DDBJ databases">
        <authorList>
            <person name="Huq M.A."/>
        </authorList>
    </citation>
    <scope>NUCLEOTIDE SEQUENCE [LARGE SCALE GENOMIC DNA]</scope>
    <source>
        <strain evidence="4 5">MAH-13</strain>
    </source>
</reference>